<keyword evidence="2" id="KW-0812">Transmembrane</keyword>
<dbReference type="AlphaFoldDB" id="A0A8I0LHH1"/>
<keyword evidence="2" id="KW-1133">Transmembrane helix</keyword>
<organism evidence="3 4">
    <name type="scientific">Corynebacterium gallinarum</name>
    <dbReference type="NCBI Taxonomy" id="2762214"/>
    <lineage>
        <taxon>Bacteria</taxon>
        <taxon>Bacillati</taxon>
        <taxon>Actinomycetota</taxon>
        <taxon>Actinomycetes</taxon>
        <taxon>Mycobacteriales</taxon>
        <taxon>Corynebacteriaceae</taxon>
        <taxon>Corynebacterium</taxon>
    </lineage>
</organism>
<comment type="caution">
    <text evidence="3">The sequence shown here is derived from an EMBL/GenBank/DDBJ whole genome shotgun (WGS) entry which is preliminary data.</text>
</comment>
<feature type="region of interest" description="Disordered" evidence="1">
    <location>
        <begin position="558"/>
        <end position="592"/>
    </location>
</feature>
<protein>
    <submittedName>
        <fullName evidence="3">Uncharacterized protein</fullName>
    </submittedName>
</protein>
<feature type="compositionally biased region" description="Basic and acidic residues" evidence="1">
    <location>
        <begin position="582"/>
        <end position="592"/>
    </location>
</feature>
<accession>A0A8I0LHH1</accession>
<feature type="compositionally biased region" description="Pro residues" evidence="1">
    <location>
        <begin position="559"/>
        <end position="572"/>
    </location>
</feature>
<dbReference type="EMBL" id="JACSPR010000009">
    <property type="protein sequence ID" value="MBD8030935.1"/>
    <property type="molecule type" value="Genomic_DNA"/>
</dbReference>
<feature type="transmembrane region" description="Helical" evidence="2">
    <location>
        <begin position="528"/>
        <end position="550"/>
    </location>
</feature>
<gene>
    <name evidence="3" type="ORF">H9627_11500</name>
</gene>
<feature type="compositionally biased region" description="Polar residues" evidence="1">
    <location>
        <begin position="459"/>
        <end position="468"/>
    </location>
</feature>
<sequence length="592" mass="66046">MNHMGSTITPLPRPLFRLDAEQVRRFGAIVDRAGACDLLAQWRTEDGYDPSRGGRPAVVSDGAILIIFLIVATSGHPLHLTQCASLLTDPDTTDKALELLGLPARDKARTIGDAYEATYPRWYSRLWRALKRVLDCIDPFSDIPHWRRLTKAEYDAIMTEHDDDREELCWARATEFFNRLIAASMEELPQHYRDNWLGDLAVDGTFIASSQRGTRKNLRPHDLVSSDPEGGWYVREGDHKGTQTALTKTKGEVRWGYEATIVAGVITDQGTHNQPHLIHAMSMDRPGHSPAVRALEAIRHLMGNDDVPKGTIVGDRAYFPNAMTENYHEPLRRAGYTLVGDYPKNKLGRTHEFESMKLVEGAWYCPAIPDHLVYTTEDKQAGRIDEQTYDDRIEGRRLYAMRHKGTDDTGTSMAFMCPARGSGKTLYCPLAQKSERDDAKKKRLPRMVQAQLPRDRRSCCTNSTSVSIPHSEGMKYRQTGPAYQTPAWRKTFGTFRNVIETRNDLIKNGRGMGASIGDHTRRLVRGFAAAWMFTALGVISTNLSLIARFLRRVAANLTVPPPVTAPPSPPGASSPVGKPHGPPHDTTGEIAA</sequence>
<feature type="region of interest" description="Disordered" evidence="1">
    <location>
        <begin position="453"/>
        <end position="478"/>
    </location>
</feature>
<evidence type="ECO:0000313" key="3">
    <source>
        <dbReference type="EMBL" id="MBD8030935.1"/>
    </source>
</evidence>
<evidence type="ECO:0000256" key="1">
    <source>
        <dbReference type="SAM" id="MobiDB-lite"/>
    </source>
</evidence>
<dbReference type="Proteomes" id="UP000650224">
    <property type="component" value="Unassembled WGS sequence"/>
</dbReference>
<name>A0A8I0LHH1_9CORY</name>
<evidence type="ECO:0000256" key="2">
    <source>
        <dbReference type="SAM" id="Phobius"/>
    </source>
</evidence>
<keyword evidence="2" id="KW-0472">Membrane</keyword>
<proteinExistence type="predicted"/>
<evidence type="ECO:0000313" key="4">
    <source>
        <dbReference type="Proteomes" id="UP000650224"/>
    </source>
</evidence>
<keyword evidence="4" id="KW-1185">Reference proteome</keyword>
<reference evidence="3 4" key="1">
    <citation type="submission" date="2020-08" db="EMBL/GenBank/DDBJ databases">
        <title>A Genomic Blueprint of the Chicken Gut Microbiome.</title>
        <authorList>
            <person name="Gilroy R."/>
            <person name="Ravi A."/>
            <person name="Getino M."/>
            <person name="Pursley I."/>
            <person name="Horton D.L."/>
            <person name="Alikhan N.-F."/>
            <person name="Baker D."/>
            <person name="Gharbi K."/>
            <person name="Hall N."/>
            <person name="Watson M."/>
            <person name="Adriaenssens E.M."/>
            <person name="Foster-Nyarko E."/>
            <person name="Jarju S."/>
            <person name="Secka A."/>
            <person name="Antonio M."/>
            <person name="Oren A."/>
            <person name="Chaudhuri R."/>
            <person name="La Ragione R.M."/>
            <person name="Hildebrand F."/>
            <person name="Pallen M.J."/>
        </authorList>
    </citation>
    <scope>NUCLEOTIDE SEQUENCE [LARGE SCALE GENOMIC DNA]</scope>
    <source>
        <strain evidence="3 4">Sa1YVA5</strain>
    </source>
</reference>